<comment type="caution">
    <text evidence="2">The sequence shown here is derived from an EMBL/GenBank/DDBJ whole genome shotgun (WGS) entry which is preliminary data.</text>
</comment>
<sequence>MLESIEAIMDNGTTYHQHALSRVRKLVVPDGEVLPLPLLAACTNLQSLALGWCNPHIVRRLPSSIQTLLFASIDEWTQQDYRDLVAQCPSIRELALEGVVPMRLDGLRVVAAELTLAKFALQLSQNEMPEVDFGLLEVLASRSGDSLTHLHLSGLRLASRGVPLNTDGPMFPSLVELHLTDVEFEDSSVFAALVRGCRRLQTFRREGAATETILPTHFHTLIRNNAQTLEVLQVLTPGSVYQAGSFTHPFPSLRKLACSTVDALQGNLNAFIAQNGSQLERVELYDSQTDPPCIDLALVGAKCPNLVKLVLDISLTLTEIEMLVVSCKKVRKFSCFVNGHITEDLVGPIMAKRGAVTHENLLVQSAGADEGFQMHMGPVKWTHEQTDGQN</sequence>
<evidence type="ECO:0000313" key="1">
    <source>
        <dbReference type="EMBL" id="TPX42329.1"/>
    </source>
</evidence>
<reference evidence="3 4" key="1">
    <citation type="journal article" date="2019" name="Sci. Rep.">
        <title>Comparative genomics of chytrid fungi reveal insights into the obligate biotrophic and pathogenic lifestyle of Synchytrium endobioticum.</title>
        <authorList>
            <person name="van de Vossenberg B.T.L.H."/>
            <person name="Warris S."/>
            <person name="Nguyen H.D.T."/>
            <person name="van Gent-Pelzer M.P.E."/>
            <person name="Joly D.L."/>
            <person name="van de Geest H.C."/>
            <person name="Bonants P.J.M."/>
            <person name="Smith D.S."/>
            <person name="Levesque C.A."/>
            <person name="van der Lee T.A.J."/>
        </authorList>
    </citation>
    <scope>NUCLEOTIDE SEQUENCE [LARGE SCALE GENOMIC DNA]</scope>
    <source>
        <strain evidence="2 4">LEV6574</strain>
        <strain evidence="1 3">MB42</strain>
    </source>
</reference>
<organism evidence="2 4">
    <name type="scientific">Synchytrium endobioticum</name>
    <dbReference type="NCBI Taxonomy" id="286115"/>
    <lineage>
        <taxon>Eukaryota</taxon>
        <taxon>Fungi</taxon>
        <taxon>Fungi incertae sedis</taxon>
        <taxon>Chytridiomycota</taxon>
        <taxon>Chytridiomycota incertae sedis</taxon>
        <taxon>Chytridiomycetes</taxon>
        <taxon>Synchytriales</taxon>
        <taxon>Synchytriaceae</taxon>
        <taxon>Synchytrium</taxon>
    </lineage>
</organism>
<dbReference type="PANTHER" id="PTHR31639">
    <property type="entry name" value="F-BOX PROTEIN-LIKE"/>
    <property type="match status" value="1"/>
</dbReference>
<protein>
    <recommendedName>
        <fullName evidence="5">F-box domain-containing protein</fullName>
    </recommendedName>
</protein>
<dbReference type="EMBL" id="QEAN01000236">
    <property type="protein sequence ID" value="TPX42329.1"/>
    <property type="molecule type" value="Genomic_DNA"/>
</dbReference>
<dbReference type="InterPro" id="IPR032675">
    <property type="entry name" value="LRR_dom_sf"/>
</dbReference>
<dbReference type="Gene3D" id="3.80.10.10">
    <property type="entry name" value="Ribonuclease Inhibitor"/>
    <property type="match status" value="1"/>
</dbReference>
<proteinExistence type="predicted"/>
<dbReference type="PANTHER" id="PTHR31639:SF42">
    <property type="entry name" value="OS02G0160200 PROTEIN"/>
    <property type="match status" value="1"/>
</dbReference>
<dbReference type="SUPFAM" id="SSF52047">
    <property type="entry name" value="RNI-like"/>
    <property type="match status" value="1"/>
</dbReference>
<dbReference type="Proteomes" id="UP000317494">
    <property type="component" value="Unassembled WGS sequence"/>
</dbReference>
<dbReference type="Proteomes" id="UP000320475">
    <property type="component" value="Unassembled WGS sequence"/>
</dbReference>
<gene>
    <name evidence="2" type="ORF">SeLEV6574_g00425</name>
    <name evidence="1" type="ORF">SeMB42_g05175</name>
</gene>
<name>A0A507DJY7_9FUNG</name>
<keyword evidence="3" id="KW-1185">Reference proteome</keyword>
<evidence type="ECO:0000313" key="3">
    <source>
        <dbReference type="Proteomes" id="UP000317494"/>
    </source>
</evidence>
<evidence type="ECO:0000313" key="2">
    <source>
        <dbReference type="EMBL" id="TPX51200.1"/>
    </source>
</evidence>
<dbReference type="AlphaFoldDB" id="A0A507DJY7"/>
<dbReference type="SUPFAM" id="SSF52058">
    <property type="entry name" value="L domain-like"/>
    <property type="match status" value="1"/>
</dbReference>
<dbReference type="EMBL" id="QEAM01000007">
    <property type="protein sequence ID" value="TPX51200.1"/>
    <property type="molecule type" value="Genomic_DNA"/>
</dbReference>
<dbReference type="VEuPathDB" id="FungiDB:SeMB42_g05175"/>
<evidence type="ECO:0000313" key="4">
    <source>
        <dbReference type="Proteomes" id="UP000320475"/>
    </source>
</evidence>
<evidence type="ECO:0008006" key="5">
    <source>
        <dbReference type="Google" id="ProtNLM"/>
    </source>
</evidence>
<accession>A0A507DJY7</accession>